<keyword evidence="11" id="KW-1133">Transmembrane helix</keyword>
<feature type="binding site" evidence="8">
    <location>
        <position position="4"/>
    </location>
    <ligand>
        <name>a divalent metal cation</name>
        <dbReference type="ChEBI" id="CHEBI:60240"/>
    </ligand>
</feature>
<dbReference type="KEGG" id="smo:SELMODRAFT_439531"/>
<dbReference type="GO" id="GO:0032299">
    <property type="term" value="C:ribonuclease H2 complex"/>
    <property type="evidence" value="ECO:0000318"/>
    <property type="project" value="GO_Central"/>
</dbReference>
<dbReference type="GO" id="GO:0006298">
    <property type="term" value="P:mismatch repair"/>
    <property type="evidence" value="ECO:0000318"/>
    <property type="project" value="GO_Central"/>
</dbReference>
<keyword evidence="5 8" id="KW-0479">Metal-binding</keyword>
<dbReference type="EC" id="3.1.26.4" evidence="9"/>
<comment type="cofactor">
    <cofactor evidence="8">
        <name>Mn(2+)</name>
        <dbReference type="ChEBI" id="CHEBI:29035"/>
    </cofactor>
    <cofactor evidence="8">
        <name>Mg(2+)</name>
        <dbReference type="ChEBI" id="CHEBI:18420"/>
    </cofactor>
    <text evidence="8">Manganese or magnesium. Binds 1 divalent metal ion per monomer in the absence of substrate. May bind a second metal ion after substrate binding.</text>
</comment>
<accession>D8R5Q9</accession>
<dbReference type="InterPro" id="IPR004649">
    <property type="entry name" value="RNase_H2_suA"/>
</dbReference>
<dbReference type="InterPro" id="IPR036397">
    <property type="entry name" value="RNaseH_sf"/>
</dbReference>
<dbReference type="PANTHER" id="PTHR10954">
    <property type="entry name" value="RIBONUCLEASE H2 SUBUNIT A"/>
    <property type="match status" value="1"/>
</dbReference>
<dbReference type="HOGENOM" id="CLU_768146_0_0_1"/>
<evidence type="ECO:0000259" key="12">
    <source>
        <dbReference type="PROSITE" id="PS51975"/>
    </source>
</evidence>
<comment type="catalytic activity">
    <reaction evidence="1 8 9">
        <text>Endonucleolytic cleavage to 5'-phosphomonoester.</text>
        <dbReference type="EC" id="3.1.26.4"/>
    </reaction>
</comment>
<evidence type="ECO:0000256" key="4">
    <source>
        <dbReference type="ARBA" id="ARBA00022722"/>
    </source>
</evidence>
<dbReference type="eggNOG" id="KOG2299">
    <property type="taxonomic scope" value="Eukaryota"/>
</dbReference>
<dbReference type="InterPro" id="IPR012337">
    <property type="entry name" value="RNaseH-like_sf"/>
</dbReference>
<evidence type="ECO:0000256" key="6">
    <source>
        <dbReference type="ARBA" id="ARBA00022759"/>
    </source>
</evidence>
<dbReference type="Gene3D" id="3.30.420.10">
    <property type="entry name" value="Ribonuclease H-like superfamily/Ribonuclease H"/>
    <property type="match status" value="2"/>
</dbReference>
<dbReference type="NCBIfam" id="TIGR00729">
    <property type="entry name" value="ribonuclease HII"/>
    <property type="match status" value="1"/>
</dbReference>
<dbReference type="EMBL" id="GL377572">
    <property type="protein sequence ID" value="EFJ32196.1"/>
    <property type="molecule type" value="Genomic_DNA"/>
</dbReference>
<evidence type="ECO:0000256" key="8">
    <source>
        <dbReference type="PROSITE-ProRule" id="PRU01319"/>
    </source>
</evidence>
<dbReference type="FunCoup" id="D8R5Q9">
    <property type="interactions" value="3132"/>
</dbReference>
<keyword evidence="14" id="KW-1185">Reference proteome</keyword>
<evidence type="ECO:0000256" key="9">
    <source>
        <dbReference type="RuleBase" id="RU003515"/>
    </source>
</evidence>
<dbReference type="InterPro" id="IPR024567">
    <property type="entry name" value="RNase_HII/HIII_dom"/>
</dbReference>
<dbReference type="GO" id="GO:0046872">
    <property type="term" value="F:metal ion binding"/>
    <property type="evidence" value="ECO:0007669"/>
    <property type="project" value="UniProtKB-KW"/>
</dbReference>
<dbReference type="PANTHER" id="PTHR10954:SF7">
    <property type="entry name" value="RIBONUCLEASE H2 SUBUNIT A"/>
    <property type="match status" value="1"/>
</dbReference>
<sequence>MGIDEAGRGPVLGPMVYGCAYCAVAYKEELASLKFADIDRGKTRKAFRELEGGPIDGVKRSLNDISYDSAIGLIKLVLSRGVLLSEVYVDTVGDAEKYQARLSELFPHIKFTVAKKADSLFPIVSAASIAAKVTRDQALKSWVMDEAGCTISRNFGSGYPGDPDTKAWLEQHMDDVFGFPSLVRFSWATCKPLIAEGGVHVYWEADEDDDTALVKKSRSAQTESSGALRHSFFRPPTAAVVTVPTSLPSQGRELQKKNDLHVPPQPLSKRKPGAALASRVFILANKAVALQVRSPGDKSLRLPRELIAILFVLSITTTATATAAITATGTGTHSRKNTGAMLGSTNAIADWGHHLHSFEKK</sequence>
<dbReference type="PROSITE" id="PS51975">
    <property type="entry name" value="RNASE_H_2"/>
    <property type="match status" value="1"/>
</dbReference>
<gene>
    <name evidence="13" type="ORF">SELMODRAFT_439531</name>
</gene>
<feature type="binding site" evidence="8">
    <location>
        <position position="90"/>
    </location>
    <ligand>
        <name>a divalent metal cation</name>
        <dbReference type="ChEBI" id="CHEBI:60240"/>
    </ligand>
</feature>
<evidence type="ECO:0000256" key="5">
    <source>
        <dbReference type="ARBA" id="ARBA00022723"/>
    </source>
</evidence>
<keyword evidence="4 8" id="KW-0540">Nuclease</keyword>
<dbReference type="STRING" id="88036.D8R5Q9"/>
<feature type="transmembrane region" description="Helical" evidence="11">
    <location>
        <begin position="306"/>
        <end position="327"/>
    </location>
</feature>
<dbReference type="Proteomes" id="UP000001514">
    <property type="component" value="Unassembled WGS sequence"/>
</dbReference>
<reference evidence="13 14" key="1">
    <citation type="journal article" date="2011" name="Science">
        <title>The Selaginella genome identifies genetic changes associated with the evolution of vascular plants.</title>
        <authorList>
            <person name="Banks J.A."/>
            <person name="Nishiyama T."/>
            <person name="Hasebe M."/>
            <person name="Bowman J.L."/>
            <person name="Gribskov M."/>
            <person name="dePamphilis C."/>
            <person name="Albert V.A."/>
            <person name="Aono N."/>
            <person name="Aoyama T."/>
            <person name="Ambrose B.A."/>
            <person name="Ashton N.W."/>
            <person name="Axtell M.J."/>
            <person name="Barker E."/>
            <person name="Barker M.S."/>
            <person name="Bennetzen J.L."/>
            <person name="Bonawitz N.D."/>
            <person name="Chapple C."/>
            <person name="Cheng C."/>
            <person name="Correa L.G."/>
            <person name="Dacre M."/>
            <person name="DeBarry J."/>
            <person name="Dreyer I."/>
            <person name="Elias M."/>
            <person name="Engstrom E.M."/>
            <person name="Estelle M."/>
            <person name="Feng L."/>
            <person name="Finet C."/>
            <person name="Floyd S.K."/>
            <person name="Frommer W.B."/>
            <person name="Fujita T."/>
            <person name="Gramzow L."/>
            <person name="Gutensohn M."/>
            <person name="Harholt J."/>
            <person name="Hattori M."/>
            <person name="Heyl A."/>
            <person name="Hirai T."/>
            <person name="Hiwatashi Y."/>
            <person name="Ishikawa M."/>
            <person name="Iwata M."/>
            <person name="Karol K.G."/>
            <person name="Koehler B."/>
            <person name="Kolukisaoglu U."/>
            <person name="Kubo M."/>
            <person name="Kurata T."/>
            <person name="Lalonde S."/>
            <person name="Li K."/>
            <person name="Li Y."/>
            <person name="Litt A."/>
            <person name="Lyons E."/>
            <person name="Manning G."/>
            <person name="Maruyama T."/>
            <person name="Michael T.P."/>
            <person name="Mikami K."/>
            <person name="Miyazaki S."/>
            <person name="Morinaga S."/>
            <person name="Murata T."/>
            <person name="Mueller-Roeber B."/>
            <person name="Nelson D.R."/>
            <person name="Obara M."/>
            <person name="Oguri Y."/>
            <person name="Olmstead R.G."/>
            <person name="Onodera N."/>
            <person name="Petersen B.L."/>
            <person name="Pils B."/>
            <person name="Prigge M."/>
            <person name="Rensing S.A."/>
            <person name="Riano-Pachon D.M."/>
            <person name="Roberts A.W."/>
            <person name="Sato Y."/>
            <person name="Scheller H.V."/>
            <person name="Schulz B."/>
            <person name="Schulz C."/>
            <person name="Shakirov E.V."/>
            <person name="Shibagaki N."/>
            <person name="Shinohara N."/>
            <person name="Shippen D.E."/>
            <person name="Soerensen I."/>
            <person name="Sotooka R."/>
            <person name="Sugimoto N."/>
            <person name="Sugita M."/>
            <person name="Sumikawa N."/>
            <person name="Tanurdzic M."/>
            <person name="Theissen G."/>
            <person name="Ulvskov P."/>
            <person name="Wakazuki S."/>
            <person name="Weng J.K."/>
            <person name="Willats W.W."/>
            <person name="Wipf D."/>
            <person name="Wolf P.G."/>
            <person name="Yang L."/>
            <person name="Zimmer A.D."/>
            <person name="Zhu Q."/>
            <person name="Mitros T."/>
            <person name="Hellsten U."/>
            <person name="Loque D."/>
            <person name="Otillar R."/>
            <person name="Salamov A."/>
            <person name="Schmutz J."/>
            <person name="Shapiro H."/>
            <person name="Lindquist E."/>
            <person name="Lucas S."/>
            <person name="Rokhsar D."/>
            <person name="Grigoriev I.V."/>
        </authorList>
    </citation>
    <scope>NUCLEOTIDE SEQUENCE [LARGE SCALE GENOMIC DNA]</scope>
</reference>
<dbReference type="CDD" id="cd07181">
    <property type="entry name" value="RNase_HII_eukaryota_like"/>
    <property type="match status" value="1"/>
</dbReference>
<keyword evidence="11" id="KW-0472">Membrane</keyword>
<comment type="function">
    <text evidence="9">Endonuclease that specifically degrades the RNA of RNA-DNA hybrids.</text>
</comment>
<feature type="domain" description="RNase H type-2" evidence="12">
    <location>
        <begin position="1"/>
        <end position="199"/>
    </location>
</feature>
<evidence type="ECO:0000256" key="11">
    <source>
        <dbReference type="SAM" id="Phobius"/>
    </source>
</evidence>
<dbReference type="Gramene" id="EFJ32196">
    <property type="protein sequence ID" value="EFJ32196"/>
    <property type="gene ID" value="SELMODRAFT_439531"/>
</dbReference>
<keyword evidence="6 8" id="KW-0255">Endonuclease</keyword>
<dbReference type="Pfam" id="PF01351">
    <property type="entry name" value="RNase_HII"/>
    <property type="match status" value="1"/>
</dbReference>
<feature type="region of interest" description="Disordered" evidence="10">
    <location>
        <begin position="250"/>
        <end position="271"/>
    </location>
</feature>
<evidence type="ECO:0000256" key="3">
    <source>
        <dbReference type="ARBA" id="ARBA00007058"/>
    </source>
</evidence>
<evidence type="ECO:0000313" key="14">
    <source>
        <dbReference type="Proteomes" id="UP000001514"/>
    </source>
</evidence>
<protein>
    <recommendedName>
        <fullName evidence="9">Ribonuclease</fullName>
        <ecNumber evidence="9">3.1.26.4</ecNumber>
    </recommendedName>
</protein>
<dbReference type="InterPro" id="IPR023160">
    <property type="entry name" value="RNase_HII_hlx-loop-hlx_cap_dom"/>
</dbReference>
<dbReference type="GO" id="GO:0003723">
    <property type="term" value="F:RNA binding"/>
    <property type="evidence" value="ECO:0007669"/>
    <property type="project" value="UniProtKB-UniRule"/>
</dbReference>
<comment type="similarity">
    <text evidence="3">Belongs to the RNase HII family. Eukaryotic subfamily.</text>
</comment>
<dbReference type="InParanoid" id="D8R5Q9"/>
<dbReference type="FunFam" id="1.10.10.460:FF:000001">
    <property type="entry name" value="Ribonuclease"/>
    <property type="match status" value="1"/>
</dbReference>
<comment type="cofactor">
    <cofactor evidence="2">
        <name>Mg(2+)</name>
        <dbReference type="ChEBI" id="CHEBI:18420"/>
    </cofactor>
</comment>
<proteinExistence type="inferred from homology"/>
<evidence type="ECO:0000313" key="13">
    <source>
        <dbReference type="EMBL" id="EFJ32196.1"/>
    </source>
</evidence>
<dbReference type="Gene3D" id="1.10.10.460">
    <property type="entry name" value="Ribonuclease hii. Domain 2"/>
    <property type="match status" value="1"/>
</dbReference>
<name>D8R5Q9_SELML</name>
<evidence type="ECO:0000256" key="7">
    <source>
        <dbReference type="ARBA" id="ARBA00022801"/>
    </source>
</evidence>
<keyword evidence="7 8" id="KW-0378">Hydrolase</keyword>
<dbReference type="GO" id="GO:0043137">
    <property type="term" value="P:DNA replication, removal of RNA primer"/>
    <property type="evidence" value="ECO:0000318"/>
    <property type="project" value="GO_Central"/>
</dbReference>
<evidence type="ECO:0000256" key="1">
    <source>
        <dbReference type="ARBA" id="ARBA00000077"/>
    </source>
</evidence>
<evidence type="ECO:0000256" key="10">
    <source>
        <dbReference type="SAM" id="MobiDB-lite"/>
    </source>
</evidence>
<keyword evidence="11" id="KW-0812">Transmembrane</keyword>
<dbReference type="GO" id="GO:0004523">
    <property type="term" value="F:RNA-DNA hybrid ribonuclease activity"/>
    <property type="evidence" value="ECO:0000318"/>
    <property type="project" value="GO_Central"/>
</dbReference>
<dbReference type="AlphaFoldDB" id="D8R5Q9"/>
<evidence type="ECO:0000256" key="2">
    <source>
        <dbReference type="ARBA" id="ARBA00001946"/>
    </source>
</evidence>
<dbReference type="SUPFAM" id="SSF53098">
    <property type="entry name" value="Ribonuclease H-like"/>
    <property type="match status" value="1"/>
</dbReference>
<organism evidence="14">
    <name type="scientific">Selaginella moellendorffii</name>
    <name type="common">Spikemoss</name>
    <dbReference type="NCBI Taxonomy" id="88036"/>
    <lineage>
        <taxon>Eukaryota</taxon>
        <taxon>Viridiplantae</taxon>
        <taxon>Streptophyta</taxon>
        <taxon>Embryophyta</taxon>
        <taxon>Tracheophyta</taxon>
        <taxon>Lycopodiopsida</taxon>
        <taxon>Selaginellales</taxon>
        <taxon>Selaginellaceae</taxon>
        <taxon>Selaginella</taxon>
    </lineage>
</organism>
<feature type="binding site" evidence="8">
    <location>
        <position position="5"/>
    </location>
    <ligand>
        <name>a divalent metal cation</name>
        <dbReference type="ChEBI" id="CHEBI:60240"/>
    </ligand>
</feature>
<dbReference type="InterPro" id="IPR001352">
    <property type="entry name" value="RNase_HII/HIII"/>
</dbReference>